<dbReference type="AlphaFoldDB" id="A0A0F9MRH5"/>
<proteinExistence type="predicted"/>
<name>A0A0F9MRH5_9ZZZZ</name>
<dbReference type="SUPFAM" id="SSF51126">
    <property type="entry name" value="Pectin lyase-like"/>
    <property type="match status" value="1"/>
</dbReference>
<reference evidence="1" key="1">
    <citation type="journal article" date="2015" name="Nature">
        <title>Complex archaea that bridge the gap between prokaryotes and eukaryotes.</title>
        <authorList>
            <person name="Spang A."/>
            <person name="Saw J.H."/>
            <person name="Jorgensen S.L."/>
            <person name="Zaremba-Niedzwiedzka K."/>
            <person name="Martijn J."/>
            <person name="Lind A.E."/>
            <person name="van Eijk R."/>
            <person name="Schleper C."/>
            <person name="Guy L."/>
            <person name="Ettema T.J."/>
        </authorList>
    </citation>
    <scope>NUCLEOTIDE SEQUENCE</scope>
</reference>
<evidence type="ECO:0008006" key="2">
    <source>
        <dbReference type="Google" id="ProtNLM"/>
    </source>
</evidence>
<dbReference type="InterPro" id="IPR011050">
    <property type="entry name" value="Pectin_lyase_fold/virulence"/>
</dbReference>
<gene>
    <name evidence="1" type="ORF">LCGC14_1058450</name>
</gene>
<evidence type="ECO:0000313" key="1">
    <source>
        <dbReference type="EMBL" id="KKN08259.1"/>
    </source>
</evidence>
<dbReference type="EMBL" id="LAZR01004476">
    <property type="protein sequence ID" value="KKN08259.1"/>
    <property type="molecule type" value="Genomic_DNA"/>
</dbReference>
<comment type="caution">
    <text evidence="1">The sequence shown here is derived from an EMBL/GenBank/DDBJ whole genome shotgun (WGS) entry which is preliminary data.</text>
</comment>
<organism evidence="1">
    <name type="scientific">marine sediment metagenome</name>
    <dbReference type="NCBI Taxonomy" id="412755"/>
    <lineage>
        <taxon>unclassified sequences</taxon>
        <taxon>metagenomes</taxon>
        <taxon>ecological metagenomes</taxon>
    </lineage>
</organism>
<protein>
    <recommendedName>
        <fullName evidence="2">Right handed beta helix domain-containing protein</fullName>
    </recommendedName>
</protein>
<sequence>MATHTSFVRKSGVDGGTIRLNTKGQLAAGGIMEPFSAGTLGGAPSVFYVDGNVVSSGNGLSWLSAVKTLAEGLALAQAYQSTSGNRAWAHRSTVYVCGDALVEDIVLAAEKTDVIGVGSSNSHDMVEITGNHVPATNNTWGMRWYHCHFQEVDTGAIWTLQAQESGWKFIDCVFSARSVNTTHGILWTAAYNLEVRDCLFDGFPNAFTTGAIVIGAGTSDRVLIHDNQIYGRLPIVIDASFTEVAGILHIDNNVIIGFNKVITDASNLAVVTRNRMITTNISEGTPGDMWDGASARWADNQITGSGGTADQVPYVSES</sequence>
<accession>A0A0F9MRH5</accession>